<dbReference type="Proteomes" id="UP001152024">
    <property type="component" value="Unassembled WGS sequence"/>
</dbReference>
<evidence type="ECO:0000313" key="2">
    <source>
        <dbReference type="EMBL" id="KAJ4134810.1"/>
    </source>
</evidence>
<protein>
    <submittedName>
        <fullName evidence="2">Uncharacterized protein</fullName>
    </submittedName>
</protein>
<evidence type="ECO:0000313" key="3">
    <source>
        <dbReference type="Proteomes" id="UP001152024"/>
    </source>
</evidence>
<comment type="caution">
    <text evidence="2">The sequence shown here is derived from an EMBL/GenBank/DDBJ whole genome shotgun (WGS) entry which is preliminary data.</text>
</comment>
<proteinExistence type="predicted"/>
<name>A0ABQ8RG65_FUSEQ</name>
<keyword evidence="3" id="KW-1185">Reference proteome</keyword>
<reference evidence="2" key="1">
    <citation type="submission" date="2022-09" db="EMBL/GenBank/DDBJ databases">
        <title>Fusarium specimens isolated from Avocado Roots.</title>
        <authorList>
            <person name="Stajich J."/>
            <person name="Roper C."/>
            <person name="Heimlech-Rivalta G."/>
        </authorList>
    </citation>
    <scope>NUCLEOTIDE SEQUENCE</scope>
    <source>
        <strain evidence="2">CF00095</strain>
    </source>
</reference>
<organism evidence="2 3">
    <name type="scientific">Fusarium equiseti</name>
    <name type="common">Fusarium scirpi</name>
    <dbReference type="NCBI Taxonomy" id="61235"/>
    <lineage>
        <taxon>Eukaryota</taxon>
        <taxon>Fungi</taxon>
        <taxon>Dikarya</taxon>
        <taxon>Ascomycota</taxon>
        <taxon>Pezizomycotina</taxon>
        <taxon>Sordariomycetes</taxon>
        <taxon>Hypocreomycetidae</taxon>
        <taxon>Hypocreales</taxon>
        <taxon>Nectriaceae</taxon>
        <taxon>Fusarium</taxon>
        <taxon>Fusarium incarnatum-equiseti species complex</taxon>
    </lineage>
</organism>
<dbReference type="EMBL" id="JAOQBH010000006">
    <property type="protein sequence ID" value="KAJ4134810.1"/>
    <property type="molecule type" value="Genomic_DNA"/>
</dbReference>
<evidence type="ECO:0000256" key="1">
    <source>
        <dbReference type="SAM" id="MobiDB-lite"/>
    </source>
</evidence>
<feature type="region of interest" description="Disordered" evidence="1">
    <location>
        <begin position="111"/>
        <end position="130"/>
    </location>
</feature>
<sequence>MPSDTPTKKQYEFPPQHDHMIQQSEDDVATSMAGDQVYVSAPGRKQFQHVWLWDTKYPKDTVTTYNVETHGPSVSKQSPLPDDTELQPHDMAVEMLEIGLVFANDPSKFHEEVRGQASRSKSRQTARDERGVMARNDTWFRAYIKVTDYIQTQAKTSVGCRILDGHLRYKTTSMRNVFFYKEFYPGSDVTTIKDHTSYVAQAIKHYSARIKELQPVTGVDKTASTASQALAPKVAVASNLDRLQMEDQLPPHDNNDGVSIFLAFDENITLNDEDIADLIEIVQVTTDHWGR</sequence>
<accession>A0ABQ8RG65</accession>
<gene>
    <name evidence="2" type="ORF">NW768_004416</name>
</gene>